<dbReference type="AlphaFoldDB" id="A0A0A2M6J0"/>
<dbReference type="Proteomes" id="UP000030152">
    <property type="component" value="Unassembled WGS sequence"/>
</dbReference>
<protein>
    <submittedName>
        <fullName evidence="1">Uncharacterized protein</fullName>
    </submittedName>
</protein>
<dbReference type="OrthoDB" id="1202801at2"/>
<comment type="caution">
    <text evidence="1">The sequence shown here is derived from an EMBL/GenBank/DDBJ whole genome shotgun (WGS) entry which is preliminary data.</text>
</comment>
<proteinExistence type="predicted"/>
<dbReference type="RefSeq" id="WP_020213276.1">
    <property type="nucleotide sequence ID" value="NZ_JRLX01000005.1"/>
</dbReference>
<organism evidence="1 2">
    <name type="scientific">Flavobacterium rivuli WB 3.3-2 = DSM 21788</name>
    <dbReference type="NCBI Taxonomy" id="1121895"/>
    <lineage>
        <taxon>Bacteria</taxon>
        <taxon>Pseudomonadati</taxon>
        <taxon>Bacteroidota</taxon>
        <taxon>Flavobacteriia</taxon>
        <taxon>Flavobacteriales</taxon>
        <taxon>Flavobacteriaceae</taxon>
        <taxon>Flavobacterium</taxon>
    </lineage>
</organism>
<evidence type="ECO:0000313" key="2">
    <source>
        <dbReference type="Proteomes" id="UP000030152"/>
    </source>
</evidence>
<reference evidence="1 2" key="1">
    <citation type="submission" date="2013-09" db="EMBL/GenBank/DDBJ databases">
        <authorList>
            <person name="Zeng Z."/>
            <person name="Chen C."/>
        </authorList>
    </citation>
    <scope>NUCLEOTIDE SEQUENCE [LARGE SCALE GENOMIC DNA]</scope>
    <source>
        <strain evidence="1 2">WB 3.3-2</strain>
    </source>
</reference>
<gene>
    <name evidence="1" type="ORF">Q765_05920</name>
</gene>
<dbReference type="EMBL" id="JRLX01000005">
    <property type="protein sequence ID" value="KGO87206.1"/>
    <property type="molecule type" value="Genomic_DNA"/>
</dbReference>
<sequence>MEAIKLREKLIQEINVADDQLLKVVEDVIENYNHIQYNIVSEPMTIEQYNNEIEFADNDIASGNVFTHDEVSEIVKRWRRG</sequence>
<dbReference type="STRING" id="1121895.GCA_000378485_02117"/>
<evidence type="ECO:0000313" key="1">
    <source>
        <dbReference type="EMBL" id="KGO87206.1"/>
    </source>
</evidence>
<name>A0A0A2M6J0_9FLAO</name>
<accession>A0A0A2M6J0</accession>
<keyword evidence="2" id="KW-1185">Reference proteome</keyword>